<evidence type="ECO:0000256" key="8">
    <source>
        <dbReference type="SAM" id="MobiDB-lite"/>
    </source>
</evidence>
<organism evidence="10">
    <name type="scientific">Rhodopseudomonas palustris (strain BisB18)</name>
    <dbReference type="NCBI Taxonomy" id="316056"/>
    <lineage>
        <taxon>Bacteria</taxon>
        <taxon>Pseudomonadati</taxon>
        <taxon>Pseudomonadota</taxon>
        <taxon>Alphaproteobacteria</taxon>
        <taxon>Hyphomicrobiales</taxon>
        <taxon>Nitrobacteraceae</taxon>
        <taxon>Rhodopseudomonas</taxon>
    </lineage>
</organism>
<dbReference type="PANTHER" id="PTHR33778">
    <property type="entry name" value="PROTEIN MGTC"/>
    <property type="match status" value="1"/>
</dbReference>
<keyword evidence="7" id="KW-0997">Cell inner membrane</keyword>
<sequence>MIEWSEIVLRLGVATLAGGAIGLNRDLHGKPIGVRTLGLVSLASAVVVMLADPGDSVGRITDATSRVIQGILTGIGFLGAGVIMRSPHRARVRGLTSAACTWLTACVGIVCGAGQWRIVGVALAIAFVILLIGGPLERTLHRLLGGKDEQAEKPPAGTAPGDAGAVDAAGPDRTTKPE</sequence>
<dbReference type="EMBL" id="CP000301">
    <property type="protein sequence ID" value="ABD87668.1"/>
    <property type="molecule type" value="Genomic_DNA"/>
</dbReference>
<dbReference type="HOGENOM" id="CLU_079292_1_1_5"/>
<dbReference type="eggNOG" id="COG1285">
    <property type="taxonomic scope" value="Bacteria"/>
</dbReference>
<dbReference type="Pfam" id="PF02308">
    <property type="entry name" value="MgtC"/>
    <property type="match status" value="1"/>
</dbReference>
<evidence type="ECO:0000256" key="6">
    <source>
        <dbReference type="ARBA" id="ARBA00023136"/>
    </source>
</evidence>
<protein>
    <recommendedName>
        <fullName evidence="7">Protein MgtC</fullName>
    </recommendedName>
</protein>
<feature type="transmembrane region" description="Helical" evidence="7">
    <location>
        <begin position="116"/>
        <end position="136"/>
    </location>
</feature>
<evidence type="ECO:0000313" key="10">
    <source>
        <dbReference type="EMBL" id="ABD87668.1"/>
    </source>
</evidence>
<feature type="transmembrane region" description="Helical" evidence="7">
    <location>
        <begin position="63"/>
        <end position="83"/>
    </location>
</feature>
<proteinExistence type="inferred from homology"/>
<keyword evidence="6 7" id="KW-0472">Membrane</keyword>
<evidence type="ECO:0000256" key="3">
    <source>
        <dbReference type="ARBA" id="ARBA00022475"/>
    </source>
</evidence>
<feature type="domain" description="MgtC/SapB/SrpB/YhiD N-terminal" evidence="9">
    <location>
        <begin position="11"/>
        <end position="138"/>
    </location>
</feature>
<gene>
    <name evidence="10" type="ordered locus">RPC_2114</name>
</gene>
<dbReference type="InterPro" id="IPR003416">
    <property type="entry name" value="MgtC/SapB/SrpB/YhiD_fam"/>
</dbReference>
<dbReference type="STRING" id="316056.RPC_2114"/>
<reference evidence="10" key="1">
    <citation type="submission" date="2006-03" db="EMBL/GenBank/DDBJ databases">
        <title>Complete sequence of Rhodopseudomonas palustris BisB18.</title>
        <authorList>
            <consortium name="US DOE Joint Genome Institute"/>
            <person name="Copeland A."/>
            <person name="Lucas S."/>
            <person name="Lapidus A."/>
            <person name="Barry K."/>
            <person name="Detter J.C."/>
            <person name="Glavina del Rio T."/>
            <person name="Hammon N."/>
            <person name="Israni S."/>
            <person name="Dalin E."/>
            <person name="Tice H."/>
            <person name="Pitluck S."/>
            <person name="Chain P."/>
            <person name="Malfatti S."/>
            <person name="Shin M."/>
            <person name="Vergez L."/>
            <person name="Schmutz J."/>
            <person name="Larimer F."/>
            <person name="Land M."/>
            <person name="Hauser L."/>
            <person name="Pelletier D.A."/>
            <person name="Kyrpides N."/>
            <person name="Anderson I."/>
            <person name="Oda Y."/>
            <person name="Harwood C.S."/>
            <person name="Richardson P."/>
        </authorList>
    </citation>
    <scope>NUCLEOTIDE SEQUENCE [LARGE SCALE GENOMIC DNA]</scope>
    <source>
        <strain evidence="10">BisB18</strain>
    </source>
</reference>
<dbReference type="PRINTS" id="PR01837">
    <property type="entry name" value="MGTCSAPBPROT"/>
</dbReference>
<keyword evidence="3" id="KW-1003">Cell membrane</keyword>
<comment type="similarity">
    <text evidence="2 7">Belongs to the MgtC/SapB family.</text>
</comment>
<evidence type="ECO:0000259" key="9">
    <source>
        <dbReference type="Pfam" id="PF02308"/>
    </source>
</evidence>
<evidence type="ECO:0000256" key="2">
    <source>
        <dbReference type="ARBA" id="ARBA00009298"/>
    </source>
</evidence>
<dbReference type="GO" id="GO:0005886">
    <property type="term" value="C:plasma membrane"/>
    <property type="evidence" value="ECO:0007669"/>
    <property type="project" value="UniProtKB-SubCell"/>
</dbReference>
<feature type="transmembrane region" description="Helical" evidence="7">
    <location>
        <begin position="32"/>
        <end position="51"/>
    </location>
</feature>
<accession>Q216L8</accession>
<evidence type="ECO:0000256" key="7">
    <source>
        <dbReference type="RuleBase" id="RU365041"/>
    </source>
</evidence>
<evidence type="ECO:0000256" key="5">
    <source>
        <dbReference type="ARBA" id="ARBA00022989"/>
    </source>
</evidence>
<keyword evidence="4 7" id="KW-0812">Transmembrane</keyword>
<dbReference type="AlphaFoldDB" id="Q216L8"/>
<name>Q216L8_RHOPB</name>
<dbReference type="OrthoDB" id="9811198at2"/>
<dbReference type="PANTHER" id="PTHR33778:SF1">
    <property type="entry name" value="MAGNESIUM TRANSPORTER YHID-RELATED"/>
    <property type="match status" value="1"/>
</dbReference>
<comment type="subcellular location">
    <subcellularLocation>
        <location evidence="7">Cell inner membrane</location>
        <topology evidence="7">Multi-pass membrane protein</topology>
    </subcellularLocation>
    <subcellularLocation>
        <location evidence="1">Cell membrane</location>
        <topology evidence="1">Multi-pass membrane protein</topology>
    </subcellularLocation>
</comment>
<evidence type="ECO:0000256" key="1">
    <source>
        <dbReference type="ARBA" id="ARBA00004651"/>
    </source>
</evidence>
<evidence type="ECO:0000256" key="4">
    <source>
        <dbReference type="ARBA" id="ARBA00022692"/>
    </source>
</evidence>
<keyword evidence="5 7" id="KW-1133">Transmembrane helix</keyword>
<dbReference type="InterPro" id="IPR049177">
    <property type="entry name" value="MgtC_SapB_SrpB_YhiD_N"/>
</dbReference>
<feature type="compositionally biased region" description="Low complexity" evidence="8">
    <location>
        <begin position="154"/>
        <end position="172"/>
    </location>
</feature>
<feature type="transmembrane region" description="Helical" evidence="7">
    <location>
        <begin position="90"/>
        <end position="110"/>
    </location>
</feature>
<feature type="region of interest" description="Disordered" evidence="8">
    <location>
        <begin position="147"/>
        <end position="178"/>
    </location>
</feature>
<dbReference type="KEGG" id="rpc:RPC_2114"/>
<dbReference type="RefSeq" id="WP_011472567.1">
    <property type="nucleotide sequence ID" value="NC_007925.1"/>
</dbReference>